<proteinExistence type="predicted"/>
<dbReference type="RefSeq" id="WP_131900662.1">
    <property type="nucleotide sequence ID" value="NZ_SMKU01000258.1"/>
</dbReference>
<keyword evidence="3" id="KW-1185">Reference proteome</keyword>
<gene>
    <name evidence="2" type="ORF">E1298_34005</name>
</gene>
<dbReference type="EMBL" id="SMKU01000258">
    <property type="protein sequence ID" value="TDD73435.1"/>
    <property type="molecule type" value="Genomic_DNA"/>
</dbReference>
<feature type="compositionally biased region" description="Basic and acidic residues" evidence="1">
    <location>
        <begin position="1"/>
        <end position="15"/>
    </location>
</feature>
<feature type="compositionally biased region" description="Pro residues" evidence="1">
    <location>
        <begin position="89"/>
        <end position="108"/>
    </location>
</feature>
<dbReference type="AlphaFoldDB" id="A0A4R5AN49"/>
<dbReference type="OrthoDB" id="3709547at2"/>
<feature type="compositionally biased region" description="Basic residues" evidence="1">
    <location>
        <begin position="16"/>
        <end position="30"/>
    </location>
</feature>
<protein>
    <submittedName>
        <fullName evidence="2">Uncharacterized protein</fullName>
    </submittedName>
</protein>
<name>A0A4R5AN49_9ACTN</name>
<evidence type="ECO:0000256" key="1">
    <source>
        <dbReference type="SAM" id="MobiDB-lite"/>
    </source>
</evidence>
<accession>A0A4R5AN49</accession>
<comment type="caution">
    <text evidence="2">The sequence shown here is derived from an EMBL/GenBank/DDBJ whole genome shotgun (WGS) entry which is preliminary data.</text>
</comment>
<evidence type="ECO:0000313" key="2">
    <source>
        <dbReference type="EMBL" id="TDD73435.1"/>
    </source>
</evidence>
<evidence type="ECO:0000313" key="3">
    <source>
        <dbReference type="Proteomes" id="UP000294513"/>
    </source>
</evidence>
<feature type="region of interest" description="Disordered" evidence="1">
    <location>
        <begin position="60"/>
        <end position="151"/>
    </location>
</feature>
<reference evidence="2 3" key="1">
    <citation type="submission" date="2019-03" db="EMBL/GenBank/DDBJ databases">
        <title>Draft genome sequences of novel Actinobacteria.</title>
        <authorList>
            <person name="Sahin N."/>
            <person name="Ay H."/>
            <person name="Saygin H."/>
        </authorList>
    </citation>
    <scope>NUCLEOTIDE SEQUENCE [LARGE SCALE GENOMIC DNA]</scope>
    <source>
        <strain evidence="2 3">H3C3</strain>
    </source>
</reference>
<dbReference type="Proteomes" id="UP000294513">
    <property type="component" value="Unassembled WGS sequence"/>
</dbReference>
<sequence>MTEHERKGIRIDGPAHRRPRGSRRRLRRPKALMTTRRVRGWIALTVAVLMLGAPWGAGMSRPERAEQGDSMVAPQARPQVAPSAAAAGPPAPSASPSGLPPSGKPKPPLVRVNPSATVSPARRPGHPRVSITAPREGTQVHGGPGVLMTGTARDLGRHQVRIFDYAPNGVYYVADGGPVTVSGGSWSFRNGTMGAGALDVGKDFVLVVVLAGPACQNTLRRVRPDARGDLSFPRLPPECPEADSVRVHKVAP</sequence>
<feature type="region of interest" description="Disordered" evidence="1">
    <location>
        <begin position="1"/>
        <end position="31"/>
    </location>
</feature>
<feature type="compositionally biased region" description="Low complexity" evidence="1">
    <location>
        <begin position="73"/>
        <end position="88"/>
    </location>
</feature>
<organism evidence="2 3">
    <name type="scientific">Actinomadura rubrisoli</name>
    <dbReference type="NCBI Taxonomy" id="2530368"/>
    <lineage>
        <taxon>Bacteria</taxon>
        <taxon>Bacillati</taxon>
        <taxon>Actinomycetota</taxon>
        <taxon>Actinomycetes</taxon>
        <taxon>Streptosporangiales</taxon>
        <taxon>Thermomonosporaceae</taxon>
        <taxon>Actinomadura</taxon>
    </lineage>
</organism>